<dbReference type="NCBIfam" id="TIGR00964">
    <property type="entry name" value="secE_bact"/>
    <property type="match status" value="1"/>
</dbReference>
<dbReference type="InterPro" id="IPR038379">
    <property type="entry name" value="SecE_sf"/>
</dbReference>
<keyword evidence="5" id="KW-0653">Protein transport</keyword>
<dbReference type="PANTHER" id="PTHR33910">
    <property type="entry name" value="PROTEIN TRANSLOCASE SUBUNIT SECE"/>
    <property type="match status" value="1"/>
</dbReference>
<dbReference type="PANTHER" id="PTHR33910:SF1">
    <property type="entry name" value="PROTEIN TRANSLOCASE SUBUNIT SECE"/>
    <property type="match status" value="1"/>
</dbReference>
<evidence type="ECO:0000256" key="5">
    <source>
        <dbReference type="ARBA" id="ARBA00022927"/>
    </source>
</evidence>
<dbReference type="GO" id="GO:0006605">
    <property type="term" value="P:protein targeting"/>
    <property type="evidence" value="ECO:0007669"/>
    <property type="project" value="InterPro"/>
</dbReference>
<evidence type="ECO:0000256" key="4">
    <source>
        <dbReference type="ARBA" id="ARBA00022692"/>
    </source>
</evidence>
<feature type="transmembrane region" description="Helical" evidence="9">
    <location>
        <begin position="20"/>
        <end position="37"/>
    </location>
</feature>
<dbReference type="GO" id="GO:0008320">
    <property type="term" value="F:protein transmembrane transporter activity"/>
    <property type="evidence" value="ECO:0007669"/>
    <property type="project" value="InterPro"/>
</dbReference>
<dbReference type="GO" id="GO:0043952">
    <property type="term" value="P:protein transport by the Sec complex"/>
    <property type="evidence" value="ECO:0007669"/>
    <property type="project" value="TreeGrafter"/>
</dbReference>
<keyword evidence="3" id="KW-1003">Cell membrane</keyword>
<feature type="transmembrane region" description="Helical" evidence="9">
    <location>
        <begin position="43"/>
        <end position="60"/>
    </location>
</feature>
<dbReference type="InterPro" id="IPR005807">
    <property type="entry name" value="SecE_bac"/>
</dbReference>
<comment type="subcellular location">
    <subcellularLocation>
        <location evidence="1">Membrane</location>
    </subcellularLocation>
</comment>
<name>A0A381N1F7_9ZZZZ</name>
<dbReference type="InterPro" id="IPR001901">
    <property type="entry name" value="Translocase_SecE/Sec61-g"/>
</dbReference>
<gene>
    <name evidence="10" type="ORF">METZ01_LOCUS372</name>
</gene>
<dbReference type="GO" id="GO:0006886">
    <property type="term" value="P:intracellular protein transport"/>
    <property type="evidence" value="ECO:0007669"/>
    <property type="project" value="InterPro"/>
</dbReference>
<evidence type="ECO:0000256" key="3">
    <source>
        <dbReference type="ARBA" id="ARBA00022475"/>
    </source>
</evidence>
<proteinExistence type="inferred from homology"/>
<organism evidence="10">
    <name type="scientific">marine metagenome</name>
    <dbReference type="NCBI Taxonomy" id="408172"/>
    <lineage>
        <taxon>unclassified sequences</taxon>
        <taxon>metagenomes</taxon>
        <taxon>ecological metagenomes</taxon>
    </lineage>
</organism>
<dbReference type="EMBL" id="UINC01000022">
    <property type="protein sequence ID" value="SUZ47518.1"/>
    <property type="molecule type" value="Genomic_DNA"/>
</dbReference>
<feature type="transmembrane region" description="Helical" evidence="9">
    <location>
        <begin position="96"/>
        <end position="116"/>
    </location>
</feature>
<protein>
    <recommendedName>
        <fullName evidence="11">Protein translocase subunit SecE</fullName>
    </recommendedName>
</protein>
<dbReference type="GO" id="GO:0005886">
    <property type="term" value="C:plasma membrane"/>
    <property type="evidence" value="ECO:0007669"/>
    <property type="project" value="TreeGrafter"/>
</dbReference>
<dbReference type="GO" id="GO:0009306">
    <property type="term" value="P:protein secretion"/>
    <property type="evidence" value="ECO:0007669"/>
    <property type="project" value="InterPro"/>
</dbReference>
<keyword evidence="4 9" id="KW-0812">Transmembrane</keyword>
<evidence type="ECO:0000313" key="10">
    <source>
        <dbReference type="EMBL" id="SUZ47518.1"/>
    </source>
</evidence>
<evidence type="ECO:0000256" key="8">
    <source>
        <dbReference type="ARBA" id="ARBA00023136"/>
    </source>
</evidence>
<keyword evidence="7" id="KW-0811">Translocation</keyword>
<reference evidence="10" key="1">
    <citation type="submission" date="2018-05" db="EMBL/GenBank/DDBJ databases">
        <authorList>
            <person name="Lanie J.A."/>
            <person name="Ng W.-L."/>
            <person name="Kazmierczak K.M."/>
            <person name="Andrzejewski T.M."/>
            <person name="Davidsen T.M."/>
            <person name="Wayne K.J."/>
            <person name="Tettelin H."/>
            <person name="Glass J.I."/>
            <person name="Rusch D."/>
            <person name="Podicherti R."/>
            <person name="Tsui H.-C.T."/>
            <person name="Winkler M.E."/>
        </authorList>
    </citation>
    <scope>NUCLEOTIDE SEQUENCE</scope>
</reference>
<evidence type="ECO:0000256" key="9">
    <source>
        <dbReference type="SAM" id="Phobius"/>
    </source>
</evidence>
<dbReference type="HAMAP" id="MF_00422">
    <property type="entry name" value="SecE"/>
    <property type="match status" value="1"/>
</dbReference>
<evidence type="ECO:0000256" key="2">
    <source>
        <dbReference type="ARBA" id="ARBA00022448"/>
    </source>
</evidence>
<dbReference type="Gene3D" id="1.20.5.1030">
    <property type="entry name" value="Preprotein translocase secy subunit"/>
    <property type="match status" value="1"/>
</dbReference>
<sequence length="125" mass="13739">MSEKSEKIVGEDSKLDLMKWAIVLAIVAVGIYANSYFSAGSLLIRTIALLVAAGAAGWVASQTQKGRAFINLCLEARVEIRKVVWPTRQETTQTTIVVLIVIIIVALILMLLDWVLNWGISSIIR</sequence>
<dbReference type="PRINTS" id="PR01650">
    <property type="entry name" value="SECETRNLCASE"/>
</dbReference>
<keyword evidence="6 9" id="KW-1133">Transmembrane helix</keyword>
<evidence type="ECO:0000256" key="1">
    <source>
        <dbReference type="ARBA" id="ARBA00004370"/>
    </source>
</evidence>
<evidence type="ECO:0008006" key="11">
    <source>
        <dbReference type="Google" id="ProtNLM"/>
    </source>
</evidence>
<accession>A0A381N1F7</accession>
<dbReference type="AlphaFoldDB" id="A0A381N1F7"/>
<dbReference type="Pfam" id="PF00584">
    <property type="entry name" value="SecE"/>
    <property type="match status" value="1"/>
</dbReference>
<keyword evidence="8 9" id="KW-0472">Membrane</keyword>
<keyword evidence="2" id="KW-0813">Transport</keyword>
<evidence type="ECO:0000256" key="6">
    <source>
        <dbReference type="ARBA" id="ARBA00022989"/>
    </source>
</evidence>
<evidence type="ECO:0000256" key="7">
    <source>
        <dbReference type="ARBA" id="ARBA00023010"/>
    </source>
</evidence>